<organism evidence="1 2">
    <name type="scientific">Chlorovirus heliozoae</name>
    <dbReference type="NCBI Taxonomy" id="322019"/>
    <lineage>
        <taxon>Viruses</taxon>
        <taxon>Varidnaviria</taxon>
        <taxon>Bamfordvirae</taxon>
        <taxon>Nucleocytoviricota</taxon>
        <taxon>Megaviricetes</taxon>
        <taxon>Algavirales</taxon>
        <taxon>Phycodnaviridae</taxon>
        <taxon>Chlorovirus</taxon>
    </lineage>
</organism>
<gene>
    <name evidence="1" type="primary">z039L</name>
    <name evidence="1" type="ORF">ATCV1_z039L</name>
</gene>
<dbReference type="RefSeq" id="YP_001426520.1">
    <property type="nucleotide sequence ID" value="NC_008724.1"/>
</dbReference>
<accession>A7K7Z9</accession>
<evidence type="ECO:0000313" key="1">
    <source>
        <dbReference type="EMBL" id="ABT16173.1"/>
    </source>
</evidence>
<dbReference type="KEGG" id="vg:5470855"/>
<name>A7K7Z9_9PHYC</name>
<dbReference type="Proteomes" id="UP000202420">
    <property type="component" value="Segment"/>
</dbReference>
<dbReference type="OrthoDB" id="41155at10239"/>
<reference evidence="1 2" key="1">
    <citation type="submission" date="2006-09" db="EMBL/GenBank/DDBJ databases">
        <title>Sequence and annotation of the 288-kb ATCV-1 virus that infects an endosymbiotic Chlorella strain of the heliozoon Acanthocystis turfacea.</title>
        <authorList>
            <person name="Fitzgerald L.A."/>
            <person name="Graves M.V."/>
            <person name="Li X."/>
            <person name="Pfitzner A.J.P."/>
            <person name="Hartigan J."/>
            <person name="Van Etten J.L."/>
        </authorList>
    </citation>
    <scope>NUCLEOTIDE SEQUENCE [LARGE SCALE GENOMIC DNA]</scope>
    <source>
        <strain evidence="1 2">ATCV-1</strain>
    </source>
</reference>
<dbReference type="GeneID" id="5470855"/>
<evidence type="ECO:0000313" key="2">
    <source>
        <dbReference type="Proteomes" id="UP000202420"/>
    </source>
</evidence>
<keyword evidence="2" id="KW-1185">Reference proteome</keyword>
<proteinExistence type="predicted"/>
<sequence length="68" mass="7496">MSIFPLYSVASNSFTSPWTGFPLAARNSAASFSYSTKATGLTYPRRPCVMPPTPANNSSAFIKYTRYF</sequence>
<dbReference type="EMBL" id="EF101928">
    <property type="protein sequence ID" value="ABT16173.1"/>
    <property type="molecule type" value="Genomic_DNA"/>
</dbReference>
<protein>
    <submittedName>
        <fullName evidence="1">Uncharacterized protein z039L</fullName>
    </submittedName>
</protein>